<keyword evidence="3" id="KW-0732">Signal</keyword>
<dbReference type="InParanoid" id="A9UTM3"/>
<dbReference type="InterPro" id="IPR001977">
    <property type="entry name" value="Depp_CoAkinase"/>
</dbReference>
<evidence type="ECO:0000313" key="4">
    <source>
        <dbReference type="EMBL" id="EDQ91519.1"/>
    </source>
</evidence>
<dbReference type="InterPro" id="IPR027417">
    <property type="entry name" value="P-loop_NTPase"/>
</dbReference>
<dbReference type="NCBIfam" id="TIGR00152">
    <property type="entry name" value="dephospho-CoA kinase"/>
    <property type="match status" value="1"/>
</dbReference>
<dbReference type="PROSITE" id="PS51219">
    <property type="entry name" value="DPCK"/>
    <property type="match status" value="1"/>
</dbReference>
<dbReference type="PANTHER" id="PTHR10695:SF46">
    <property type="entry name" value="BIFUNCTIONAL COENZYME A SYNTHASE-RELATED"/>
    <property type="match status" value="1"/>
</dbReference>
<dbReference type="RefSeq" id="XP_001743941.1">
    <property type="nucleotide sequence ID" value="XM_001743889.1"/>
</dbReference>
<dbReference type="SUPFAM" id="SSF52540">
    <property type="entry name" value="P-loop containing nucleoside triphosphate hydrolases"/>
    <property type="match status" value="1"/>
</dbReference>
<dbReference type="PANTHER" id="PTHR10695">
    <property type="entry name" value="DEPHOSPHO-COA KINASE-RELATED"/>
    <property type="match status" value="1"/>
</dbReference>
<dbReference type="CDD" id="cd02022">
    <property type="entry name" value="DPCK"/>
    <property type="match status" value="1"/>
</dbReference>
<dbReference type="Proteomes" id="UP000001357">
    <property type="component" value="Unassembled WGS sequence"/>
</dbReference>
<evidence type="ECO:0008006" key="6">
    <source>
        <dbReference type="Google" id="ProtNLM"/>
    </source>
</evidence>
<sequence>MSQHTVVAWPWLLLTSLTYILGNRCRPFGLTGGIAAGKSTISQLFRAHGAVIIDADDIARGVLEPGTWGYKRLRASLSRGTTPLWPQVCQADGRVDRQALREAIFATPAVRRVVNQATHLPVFVELLRQLILARLWYWRSFVVLDAPLLLESGLDRLCHTVVLVTAPERTRIERVMRRDSVTETQAKATIAVQMVPAEQIKRAQVVFENSGTQTELRNRVDAWLQQQGL</sequence>
<evidence type="ECO:0000256" key="3">
    <source>
        <dbReference type="SAM" id="SignalP"/>
    </source>
</evidence>
<keyword evidence="1" id="KW-0547">Nucleotide-binding</keyword>
<dbReference type="AlphaFoldDB" id="A9UTM3"/>
<reference evidence="4 5" key="1">
    <citation type="journal article" date="2008" name="Nature">
        <title>The genome of the choanoflagellate Monosiga brevicollis and the origin of metazoans.</title>
        <authorList>
            <consortium name="JGI Sequencing"/>
            <person name="King N."/>
            <person name="Westbrook M.J."/>
            <person name="Young S.L."/>
            <person name="Kuo A."/>
            <person name="Abedin M."/>
            <person name="Chapman J."/>
            <person name="Fairclough S."/>
            <person name="Hellsten U."/>
            <person name="Isogai Y."/>
            <person name="Letunic I."/>
            <person name="Marr M."/>
            <person name="Pincus D."/>
            <person name="Putnam N."/>
            <person name="Rokas A."/>
            <person name="Wright K.J."/>
            <person name="Zuzow R."/>
            <person name="Dirks W."/>
            <person name="Good M."/>
            <person name="Goodstein D."/>
            <person name="Lemons D."/>
            <person name="Li W."/>
            <person name="Lyons J.B."/>
            <person name="Morris A."/>
            <person name="Nichols S."/>
            <person name="Richter D.J."/>
            <person name="Salamov A."/>
            <person name="Bork P."/>
            <person name="Lim W.A."/>
            <person name="Manning G."/>
            <person name="Miller W.T."/>
            <person name="McGinnis W."/>
            <person name="Shapiro H."/>
            <person name="Tjian R."/>
            <person name="Grigoriev I.V."/>
            <person name="Rokhsar D."/>
        </authorList>
    </citation>
    <scope>NUCLEOTIDE SEQUENCE [LARGE SCALE GENOMIC DNA]</scope>
    <source>
        <strain evidence="5">MX1 / ATCC 50154</strain>
    </source>
</reference>
<keyword evidence="2" id="KW-0067">ATP-binding</keyword>
<dbReference type="OMA" id="CQMDIEQ"/>
<accession>A9UTM3</accession>
<dbReference type="HAMAP" id="MF_00376">
    <property type="entry name" value="Dephospho_CoA_kinase"/>
    <property type="match status" value="1"/>
</dbReference>
<keyword evidence="5" id="KW-1185">Reference proteome</keyword>
<feature type="chain" id="PRO_5002744694" description="Dephospho-CoA kinase" evidence="3">
    <location>
        <begin position="23"/>
        <end position="229"/>
    </location>
</feature>
<dbReference type="GO" id="GO:0015937">
    <property type="term" value="P:coenzyme A biosynthetic process"/>
    <property type="evidence" value="ECO:0000318"/>
    <property type="project" value="GO_Central"/>
</dbReference>
<organism evidence="4 5">
    <name type="scientific">Monosiga brevicollis</name>
    <name type="common">Choanoflagellate</name>
    <dbReference type="NCBI Taxonomy" id="81824"/>
    <lineage>
        <taxon>Eukaryota</taxon>
        <taxon>Choanoflagellata</taxon>
        <taxon>Craspedida</taxon>
        <taxon>Salpingoecidae</taxon>
        <taxon>Monosiga</taxon>
    </lineage>
</organism>
<protein>
    <recommendedName>
        <fullName evidence="6">Dephospho-CoA kinase</fullName>
    </recommendedName>
</protein>
<feature type="signal peptide" evidence="3">
    <location>
        <begin position="1"/>
        <end position="22"/>
    </location>
</feature>
<dbReference type="GO" id="GO:0004140">
    <property type="term" value="F:dephospho-CoA kinase activity"/>
    <property type="evidence" value="ECO:0000318"/>
    <property type="project" value="GO_Central"/>
</dbReference>
<dbReference type="GeneID" id="5888952"/>
<dbReference type="Pfam" id="PF01121">
    <property type="entry name" value="CoaE"/>
    <property type="match status" value="1"/>
</dbReference>
<dbReference type="eggNOG" id="KOG3220">
    <property type="taxonomic scope" value="Eukaryota"/>
</dbReference>
<evidence type="ECO:0000313" key="5">
    <source>
        <dbReference type="Proteomes" id="UP000001357"/>
    </source>
</evidence>
<dbReference type="KEGG" id="mbr:MONBRDRAFT_15103"/>
<proteinExistence type="inferred from homology"/>
<dbReference type="Gene3D" id="3.40.50.300">
    <property type="entry name" value="P-loop containing nucleotide triphosphate hydrolases"/>
    <property type="match status" value="1"/>
</dbReference>
<gene>
    <name evidence="4" type="ORF">MONBRDRAFT_15103</name>
</gene>
<dbReference type="EMBL" id="CH991545">
    <property type="protein sequence ID" value="EDQ91519.1"/>
    <property type="molecule type" value="Genomic_DNA"/>
</dbReference>
<dbReference type="STRING" id="81824.A9UTM3"/>
<dbReference type="FunCoup" id="A9UTM3">
    <property type="interactions" value="313"/>
</dbReference>
<evidence type="ECO:0000256" key="1">
    <source>
        <dbReference type="ARBA" id="ARBA00022741"/>
    </source>
</evidence>
<name>A9UTM3_MONBE</name>
<evidence type="ECO:0000256" key="2">
    <source>
        <dbReference type="ARBA" id="ARBA00022840"/>
    </source>
</evidence>
<dbReference type="GO" id="GO:0005524">
    <property type="term" value="F:ATP binding"/>
    <property type="evidence" value="ECO:0007669"/>
    <property type="project" value="UniProtKB-KW"/>
</dbReference>